<evidence type="ECO:0000313" key="2">
    <source>
        <dbReference type="EMBL" id="APW39635.1"/>
    </source>
</evidence>
<dbReference type="RefSeq" id="WP_076202141.1">
    <property type="nucleotide sequence ID" value="NZ_CP019236.1"/>
</dbReference>
<dbReference type="Pfam" id="PF00156">
    <property type="entry name" value="Pribosyltran"/>
    <property type="match status" value="1"/>
</dbReference>
<gene>
    <name evidence="2" type="ORF">RD110_22505</name>
</gene>
<dbReference type="OrthoDB" id="9810066at2"/>
<evidence type="ECO:0000313" key="3">
    <source>
        <dbReference type="Proteomes" id="UP000186609"/>
    </source>
</evidence>
<protein>
    <submittedName>
        <fullName evidence="2">Phosphoribosyl transferase</fullName>
    </submittedName>
</protein>
<accession>A0A1P8K0X0</accession>
<dbReference type="STRING" id="1842727.RD110_22505"/>
<dbReference type="InterPro" id="IPR000836">
    <property type="entry name" value="PRTase_dom"/>
</dbReference>
<organism evidence="2 3">
    <name type="scientific">Rhodoferax koreensis</name>
    <dbReference type="NCBI Taxonomy" id="1842727"/>
    <lineage>
        <taxon>Bacteria</taxon>
        <taxon>Pseudomonadati</taxon>
        <taxon>Pseudomonadota</taxon>
        <taxon>Betaproteobacteria</taxon>
        <taxon>Burkholderiales</taxon>
        <taxon>Comamonadaceae</taxon>
        <taxon>Rhodoferax</taxon>
    </lineage>
</organism>
<proteinExistence type="predicted"/>
<dbReference type="Gene3D" id="3.40.50.2020">
    <property type="match status" value="1"/>
</dbReference>
<keyword evidence="2" id="KW-0808">Transferase</keyword>
<dbReference type="Gene3D" id="3.30.1310.20">
    <property type="entry name" value="PRTase-like"/>
    <property type="match status" value="1"/>
</dbReference>
<dbReference type="CDD" id="cd06223">
    <property type="entry name" value="PRTases_typeI"/>
    <property type="match status" value="1"/>
</dbReference>
<dbReference type="AlphaFoldDB" id="A0A1P8K0X0"/>
<evidence type="ECO:0000259" key="1">
    <source>
        <dbReference type="Pfam" id="PF00156"/>
    </source>
</evidence>
<dbReference type="KEGG" id="rhy:RD110_22505"/>
<sequence>MFADRLDAAERLAEALQHYGDRQPLILAIPRGAVFMGAVLARRLHGELDVIMVRKLRAPDAPEFAVGAVDEAGWTYIAPHAQAAGAQPGYLEAETRGQLREIRRRRALYTPGRPPVEATGRTVIVVDDGLATGATMIAALHTVRERKPARLVCAVPVVSPHALAQVRVLADETVCLQASANLRAVGQFYRAFPQVEDAQVAALLNARNTAAAARKDARGA</sequence>
<name>A0A1P8K0X0_9BURK</name>
<dbReference type="Proteomes" id="UP000186609">
    <property type="component" value="Chromosome"/>
</dbReference>
<dbReference type="GO" id="GO:0016740">
    <property type="term" value="F:transferase activity"/>
    <property type="evidence" value="ECO:0007669"/>
    <property type="project" value="UniProtKB-KW"/>
</dbReference>
<reference evidence="2 3" key="1">
    <citation type="submission" date="2017-01" db="EMBL/GenBank/DDBJ databases">
        <authorList>
            <person name="Mah S.A."/>
            <person name="Swanson W.J."/>
            <person name="Moy G.W."/>
            <person name="Vacquier V.D."/>
        </authorList>
    </citation>
    <scope>NUCLEOTIDE SEQUENCE [LARGE SCALE GENOMIC DNA]</scope>
    <source>
        <strain evidence="2 3">DCY110</strain>
    </source>
</reference>
<dbReference type="EMBL" id="CP019236">
    <property type="protein sequence ID" value="APW39635.1"/>
    <property type="molecule type" value="Genomic_DNA"/>
</dbReference>
<dbReference type="SUPFAM" id="SSF53271">
    <property type="entry name" value="PRTase-like"/>
    <property type="match status" value="1"/>
</dbReference>
<feature type="domain" description="Phosphoribosyltransferase" evidence="1">
    <location>
        <begin position="9"/>
        <end position="180"/>
    </location>
</feature>
<dbReference type="InterPro" id="IPR029057">
    <property type="entry name" value="PRTase-like"/>
</dbReference>
<keyword evidence="3" id="KW-1185">Reference proteome</keyword>